<evidence type="ECO:0008006" key="10">
    <source>
        <dbReference type="Google" id="ProtNLM"/>
    </source>
</evidence>
<organism evidence="8 9">
    <name type="scientific">Helicobacter bilis</name>
    <dbReference type="NCBI Taxonomy" id="37372"/>
    <lineage>
        <taxon>Bacteria</taxon>
        <taxon>Pseudomonadati</taxon>
        <taxon>Campylobacterota</taxon>
        <taxon>Epsilonproteobacteria</taxon>
        <taxon>Campylobacterales</taxon>
        <taxon>Helicobacteraceae</taxon>
        <taxon>Helicobacter</taxon>
    </lineage>
</organism>
<proteinExistence type="inferred from homology"/>
<dbReference type="AlphaFoldDB" id="A0A6D2C8R8"/>
<dbReference type="GO" id="GO:0015483">
    <property type="term" value="F:long-chain fatty acid transporting porin activity"/>
    <property type="evidence" value="ECO:0007669"/>
    <property type="project" value="TreeGrafter"/>
</dbReference>
<name>A0A6D2C8R8_9HELI</name>
<gene>
    <name evidence="8" type="ORF">LS77_005270</name>
</gene>
<dbReference type="InterPro" id="IPR005017">
    <property type="entry name" value="OMPP1/FadL/TodX"/>
</dbReference>
<dbReference type="SUPFAM" id="SSF56935">
    <property type="entry name" value="Porins"/>
    <property type="match status" value="1"/>
</dbReference>
<dbReference type="Proteomes" id="UP000029870">
    <property type="component" value="Unassembled WGS sequence"/>
</dbReference>
<comment type="caution">
    <text evidence="8">The sequence shown here is derived from an EMBL/GenBank/DDBJ whole genome shotgun (WGS) entry which is preliminary data.</text>
</comment>
<dbReference type="RefSeq" id="WP_138160811.1">
    <property type="nucleotide sequence ID" value="NZ_JRPH02000012.1"/>
</dbReference>
<dbReference type="PANTHER" id="PTHR35093">
    <property type="entry name" value="OUTER MEMBRANE PROTEIN NMB0088-RELATED"/>
    <property type="match status" value="1"/>
</dbReference>
<accession>A0A6D2C8R8</accession>
<dbReference type="Pfam" id="PF03349">
    <property type="entry name" value="Toluene_X"/>
    <property type="match status" value="2"/>
</dbReference>
<evidence type="ECO:0000256" key="3">
    <source>
        <dbReference type="ARBA" id="ARBA00022452"/>
    </source>
</evidence>
<evidence type="ECO:0000313" key="9">
    <source>
        <dbReference type="Proteomes" id="UP000029870"/>
    </source>
</evidence>
<dbReference type="EMBL" id="JRPH02000012">
    <property type="protein sequence ID" value="TLE04783.1"/>
    <property type="molecule type" value="Genomic_DNA"/>
</dbReference>
<evidence type="ECO:0000256" key="1">
    <source>
        <dbReference type="ARBA" id="ARBA00004571"/>
    </source>
</evidence>
<evidence type="ECO:0000313" key="8">
    <source>
        <dbReference type="EMBL" id="TLE04783.1"/>
    </source>
</evidence>
<keyword evidence="5" id="KW-0732">Signal</keyword>
<reference evidence="8 9" key="1">
    <citation type="journal article" date="2014" name="Genome Announc.">
        <title>Draft genome sequences of eight enterohepatic helicobacter species isolated from both laboratory and wild rodents.</title>
        <authorList>
            <person name="Sheh A."/>
            <person name="Shen Z."/>
            <person name="Fox J.G."/>
        </authorList>
    </citation>
    <scope>NUCLEOTIDE SEQUENCE [LARGE SCALE GENOMIC DNA]</scope>
    <source>
        <strain evidence="8 9">Missouri</strain>
    </source>
</reference>
<evidence type="ECO:0000256" key="2">
    <source>
        <dbReference type="ARBA" id="ARBA00008163"/>
    </source>
</evidence>
<keyword evidence="6" id="KW-0472">Membrane</keyword>
<evidence type="ECO:0000256" key="5">
    <source>
        <dbReference type="ARBA" id="ARBA00022729"/>
    </source>
</evidence>
<dbReference type="GO" id="GO:0009279">
    <property type="term" value="C:cell outer membrane"/>
    <property type="evidence" value="ECO:0007669"/>
    <property type="project" value="UniProtKB-SubCell"/>
</dbReference>
<keyword evidence="3" id="KW-1134">Transmembrane beta strand</keyword>
<dbReference type="Gene3D" id="2.40.160.60">
    <property type="entry name" value="Outer membrane protein transport protein (OMPP1/FadL/TodX)"/>
    <property type="match status" value="1"/>
</dbReference>
<sequence>MYKNNYILKLFQYMGVGIWGKKHNFIHSQRFKTIIKQILCLIMQSTDSLRNGKVLQSKIVCHTTALAEVSSLESKQDLDSKKDISSTAQYDKVLESKQNLISKQNLESCNFAPLRPTPTHLDKNLESKNCHVERSEISSQDSKKDFSLSLKMTKKQEIKNIKVKAVVLCLFSCMFYAKMSANGFKIQEQSLNATALSSAYVAGARGADASYYNPANMGFKNDWGENKHEFEFAFSLINIPGFKFQVPTTNQGLSSITYMDYDISILEGIKNIPLVGPPVYDAIMNKIPKKVELQHTTADSAMVDGSTGDTNFMLPKFFYKSKNYNGFTFGASFIAPSGLAMKWNGLGGEFLQDVFIFLIEFAPSISYTYRDRISVGFAPRLLYGMGKFNNIVYVPLGTAQQQNKNPTDGKLPDDTKNEFIIGSDGKPTSNPNDNYIEGSGKNCTPAFNPDILESLPDGLIPPDMASLFDMMIENPVFYPVLGIPPNATQLDAIKALVARLQTCLVGTAQVVQKSDGSDIGFGYRASVSARVGDGGMFSVVYNSPVAMQFKGKVSADTIIGGPVGSVRMDAPLYLYVTMPEILTIAYSHDWTFKNKHKLRLEATYERTFWSRGRKFDTEFGWDEAKFTASPGSVPESFSQEQLMGMVGLADFTAVAMGNGWVDTHTFRVGATYITKRLRLMLSAAYDKAPVPQTAIGIPDSNGYMIGLGAKYNFRDFDVGVSLSNTFKDSSSSIYASGGVGQLRIATFSLGYRW</sequence>
<comment type="similarity">
    <text evidence="2">Belongs to the OmpP1/FadL family.</text>
</comment>
<protein>
    <recommendedName>
        <fullName evidence="10">Transporter</fullName>
    </recommendedName>
</protein>
<keyword evidence="7" id="KW-0998">Cell outer membrane</keyword>
<keyword evidence="4" id="KW-0812">Transmembrane</keyword>
<evidence type="ECO:0000256" key="7">
    <source>
        <dbReference type="ARBA" id="ARBA00023237"/>
    </source>
</evidence>
<evidence type="ECO:0000256" key="6">
    <source>
        <dbReference type="ARBA" id="ARBA00023136"/>
    </source>
</evidence>
<dbReference type="PANTHER" id="PTHR35093:SF8">
    <property type="entry name" value="OUTER MEMBRANE PROTEIN NMB0088-RELATED"/>
    <property type="match status" value="1"/>
</dbReference>
<comment type="subcellular location">
    <subcellularLocation>
        <location evidence="1">Cell outer membrane</location>
        <topology evidence="1">Multi-pass membrane protein</topology>
    </subcellularLocation>
</comment>
<evidence type="ECO:0000256" key="4">
    <source>
        <dbReference type="ARBA" id="ARBA00022692"/>
    </source>
</evidence>